<keyword evidence="1" id="KW-0732">Signal</keyword>
<keyword evidence="5" id="KW-1185">Reference proteome</keyword>
<dbReference type="Pfam" id="PF00930">
    <property type="entry name" value="DPPIV_N"/>
    <property type="match status" value="1"/>
</dbReference>
<dbReference type="InterPro" id="IPR029058">
    <property type="entry name" value="AB_hydrolase_fold"/>
</dbReference>
<proteinExistence type="predicted"/>
<organism evidence="4 5">
    <name type="scientific">Fodinibius salipaludis</name>
    <dbReference type="NCBI Taxonomy" id="2032627"/>
    <lineage>
        <taxon>Bacteria</taxon>
        <taxon>Pseudomonadati</taxon>
        <taxon>Balneolota</taxon>
        <taxon>Balneolia</taxon>
        <taxon>Balneolales</taxon>
        <taxon>Balneolaceae</taxon>
        <taxon>Fodinibius</taxon>
    </lineage>
</organism>
<dbReference type="InterPro" id="IPR050278">
    <property type="entry name" value="Serine_Prot_S9B/DPPIV"/>
</dbReference>
<dbReference type="Pfam" id="PF00326">
    <property type="entry name" value="Peptidase_S9"/>
    <property type="match status" value="1"/>
</dbReference>
<dbReference type="EMBL" id="NSKE01000001">
    <property type="protein sequence ID" value="PAU95827.1"/>
    <property type="molecule type" value="Genomic_DNA"/>
</dbReference>
<feature type="domain" description="Dipeptidylpeptidase IV N-terminal" evidence="3">
    <location>
        <begin position="134"/>
        <end position="469"/>
    </location>
</feature>
<evidence type="ECO:0000259" key="2">
    <source>
        <dbReference type="Pfam" id="PF00326"/>
    </source>
</evidence>
<dbReference type="PANTHER" id="PTHR11731">
    <property type="entry name" value="PROTEASE FAMILY S9B,C DIPEPTIDYL-PEPTIDASE IV-RELATED"/>
    <property type="match status" value="1"/>
</dbReference>
<dbReference type="InterPro" id="IPR002469">
    <property type="entry name" value="Peptidase_S9B_N"/>
</dbReference>
<name>A0A2A2GFX0_9BACT</name>
<dbReference type="InterPro" id="IPR001375">
    <property type="entry name" value="Peptidase_S9_cat"/>
</dbReference>
<dbReference type="RefSeq" id="WP_095605071.1">
    <property type="nucleotide sequence ID" value="NZ_NSKE01000001.1"/>
</dbReference>
<reference evidence="4 5" key="1">
    <citation type="submission" date="2017-08" db="EMBL/GenBank/DDBJ databases">
        <title>Aliifodinibius alkalisoli sp. nov., isolated from saline alkaline soil.</title>
        <authorList>
            <person name="Liu D."/>
            <person name="Zhang G."/>
        </authorList>
    </citation>
    <scope>NUCLEOTIDE SEQUENCE [LARGE SCALE GENOMIC DNA]</scope>
    <source>
        <strain evidence="4 5">WN023</strain>
    </source>
</reference>
<accession>A0A2A2GFX0</accession>
<evidence type="ECO:0000313" key="4">
    <source>
        <dbReference type="EMBL" id="PAU95827.1"/>
    </source>
</evidence>
<feature type="signal peptide" evidence="1">
    <location>
        <begin position="1"/>
        <end position="24"/>
    </location>
</feature>
<comment type="caution">
    <text evidence="4">The sequence shown here is derived from an EMBL/GenBank/DDBJ whole genome shotgun (WGS) entry which is preliminary data.</text>
</comment>
<dbReference type="GO" id="GO:0008236">
    <property type="term" value="F:serine-type peptidase activity"/>
    <property type="evidence" value="ECO:0007669"/>
    <property type="project" value="InterPro"/>
</dbReference>
<sequence>MFSHLSRTLLLLLFTLFFSTEVFAQQANFEAAQQFTEDRMEKMTGDTRVNPQWIEDQDRFWYSYENPSGTHWYFVNAEEGEKRPLFDRKEMAAQLSETFSKTFNHKKLELNEFEYNVNKGLFTFHVDSINFEYKLENNELIKGDSLKEESDERWATYSPDSSWISYAKDHDLYLMKADDPDSTEYQLTDDGERWYSFQADAGDTTSNEKLRSVAEWFEDSNKLYAKRIDQRDVEELWVINSLKERPELETYKYAMPGEENVPQDEIWVYKADPLQDTNGVKLDTDKQEWTDEVIGGAYFNNGGIYTGTGSEYLYMLRRNREWNKIDVLKSNTNTGETEVLFSEESNPYFNVMLANLAIINEGEEFIWWSERTGWGQFYRYDKNGNLKNKITHGHFVAGDIAKIDTTEQTLYFEGYGREADINPYYSQLYKVNFDGSDMERLTPENATHEISASDNGNYFVDNYSRVDLPTQSVVRNGDGDIITRLEQTDVSRLKEAGWQAPETFKVKAGDDATDIHGVMWKPFDFDSTKSYPIITYVYPGPQVEPFPISFSHVDETALAQLGFVVVAMGQRGGSPIRSKYYHNYGYGDLRDYPLKDNKYGLEQLAARYSFIDLDKVGIYGHSGGGFMSTAALLTYPNFYDVAVSSAGNHDNNIYNLWWSEFHHGVKGVEKEVQADSTSSDSVKTKTEFQSEIETNIDLAQNLKGHLMLVHGTIDNNVHPANTIRLADALIKNGKKFDFMMLPGQRHGFGDYSPYFERLRWRYFAEHLLGDYRPNNIDYNIPED</sequence>
<evidence type="ECO:0000259" key="3">
    <source>
        <dbReference type="Pfam" id="PF00930"/>
    </source>
</evidence>
<evidence type="ECO:0000313" key="5">
    <source>
        <dbReference type="Proteomes" id="UP000218831"/>
    </source>
</evidence>
<dbReference type="Proteomes" id="UP000218831">
    <property type="component" value="Unassembled WGS sequence"/>
</dbReference>
<dbReference type="AlphaFoldDB" id="A0A2A2GFX0"/>
<feature type="domain" description="Peptidase S9 prolyl oligopeptidase catalytic" evidence="2">
    <location>
        <begin position="554"/>
        <end position="767"/>
    </location>
</feature>
<evidence type="ECO:0000256" key="1">
    <source>
        <dbReference type="SAM" id="SignalP"/>
    </source>
</evidence>
<dbReference type="SUPFAM" id="SSF82171">
    <property type="entry name" value="DPP6 N-terminal domain-like"/>
    <property type="match status" value="1"/>
</dbReference>
<feature type="chain" id="PRO_5012584401" evidence="1">
    <location>
        <begin position="25"/>
        <end position="783"/>
    </location>
</feature>
<dbReference type="SUPFAM" id="SSF53474">
    <property type="entry name" value="alpha/beta-Hydrolases"/>
    <property type="match status" value="1"/>
</dbReference>
<protein>
    <submittedName>
        <fullName evidence="4">S9 family peptidase</fullName>
    </submittedName>
</protein>
<dbReference type="Gene3D" id="3.40.50.1820">
    <property type="entry name" value="alpha/beta hydrolase"/>
    <property type="match status" value="1"/>
</dbReference>
<dbReference type="OrthoDB" id="9777457at2"/>
<dbReference type="Gene3D" id="2.140.10.30">
    <property type="entry name" value="Dipeptidylpeptidase IV, N-terminal domain"/>
    <property type="match status" value="1"/>
</dbReference>
<gene>
    <name evidence="4" type="ORF">CK503_01865</name>
</gene>
<dbReference type="PANTHER" id="PTHR11731:SF118">
    <property type="entry name" value="BLR1971 PROTEIN"/>
    <property type="match status" value="1"/>
</dbReference>
<dbReference type="GO" id="GO:0006508">
    <property type="term" value="P:proteolysis"/>
    <property type="evidence" value="ECO:0007669"/>
    <property type="project" value="InterPro"/>
</dbReference>